<evidence type="ECO:0000256" key="10">
    <source>
        <dbReference type="HAMAP-Rule" id="MF_00255"/>
    </source>
</evidence>
<dbReference type="AlphaFoldDB" id="A0A0R1QBC0"/>
<dbReference type="HAMAP" id="MF_00255">
    <property type="entry name" value="Gly_tRNA_synth_beta"/>
    <property type="match status" value="1"/>
</dbReference>
<evidence type="ECO:0000256" key="3">
    <source>
        <dbReference type="ARBA" id="ARBA00022490"/>
    </source>
</evidence>
<dbReference type="PRINTS" id="PR01045">
    <property type="entry name" value="TRNASYNTHGB"/>
</dbReference>
<protein>
    <recommendedName>
        <fullName evidence="10">Glycine--tRNA ligase beta subunit</fullName>
        <ecNumber evidence="10">6.1.1.14</ecNumber>
    </recommendedName>
    <alternativeName>
        <fullName evidence="10">Glycyl-tRNA synthetase beta subunit</fullName>
        <shortName evidence="10">GlyRS</shortName>
    </alternativeName>
</protein>
<comment type="subunit">
    <text evidence="10">Tetramer of two alpha and two beta subunits.</text>
</comment>
<evidence type="ECO:0000256" key="6">
    <source>
        <dbReference type="ARBA" id="ARBA00022840"/>
    </source>
</evidence>
<dbReference type="EC" id="6.1.1.14" evidence="10"/>
<comment type="subcellular location">
    <subcellularLocation>
        <location evidence="1 10">Cytoplasm</location>
    </subcellularLocation>
</comment>
<dbReference type="PANTHER" id="PTHR30075:SF2">
    <property type="entry name" value="GLYCINE--TRNA LIGASE, CHLOROPLASTIC_MITOCHONDRIAL 2"/>
    <property type="match status" value="1"/>
</dbReference>
<dbReference type="GO" id="GO:0005524">
    <property type="term" value="F:ATP binding"/>
    <property type="evidence" value="ECO:0007669"/>
    <property type="project" value="UniProtKB-UniRule"/>
</dbReference>
<evidence type="ECO:0000259" key="11">
    <source>
        <dbReference type="Pfam" id="PF05746"/>
    </source>
</evidence>
<evidence type="ECO:0000313" key="12">
    <source>
        <dbReference type="EMBL" id="KRL38443.1"/>
    </source>
</evidence>
<dbReference type="GO" id="GO:0004820">
    <property type="term" value="F:glycine-tRNA ligase activity"/>
    <property type="evidence" value="ECO:0007669"/>
    <property type="project" value="UniProtKB-UniRule"/>
</dbReference>
<comment type="catalytic activity">
    <reaction evidence="9 10">
        <text>tRNA(Gly) + glycine + ATP = glycyl-tRNA(Gly) + AMP + diphosphate</text>
        <dbReference type="Rhea" id="RHEA:16013"/>
        <dbReference type="Rhea" id="RHEA-COMP:9664"/>
        <dbReference type="Rhea" id="RHEA-COMP:9683"/>
        <dbReference type="ChEBI" id="CHEBI:30616"/>
        <dbReference type="ChEBI" id="CHEBI:33019"/>
        <dbReference type="ChEBI" id="CHEBI:57305"/>
        <dbReference type="ChEBI" id="CHEBI:78442"/>
        <dbReference type="ChEBI" id="CHEBI:78522"/>
        <dbReference type="ChEBI" id="CHEBI:456215"/>
        <dbReference type="EC" id="6.1.1.14"/>
    </reaction>
</comment>
<keyword evidence="8 10" id="KW-0030">Aminoacyl-tRNA synthetase</keyword>
<comment type="similarity">
    <text evidence="2 10">Belongs to the class-II aminoacyl-tRNA synthetase family.</text>
</comment>
<dbReference type="PANTHER" id="PTHR30075">
    <property type="entry name" value="GLYCYL-TRNA SYNTHETASE"/>
    <property type="match status" value="1"/>
</dbReference>
<keyword evidence="7 10" id="KW-0648">Protein biosynthesis</keyword>
<evidence type="ECO:0000313" key="13">
    <source>
        <dbReference type="Proteomes" id="UP000051155"/>
    </source>
</evidence>
<dbReference type="PROSITE" id="PS50861">
    <property type="entry name" value="AA_TRNA_LIGASE_II_GLYAB"/>
    <property type="match status" value="1"/>
</dbReference>
<dbReference type="GO" id="GO:0004814">
    <property type="term" value="F:arginine-tRNA ligase activity"/>
    <property type="evidence" value="ECO:0007669"/>
    <property type="project" value="InterPro"/>
</dbReference>
<dbReference type="STRING" id="1423812.FD20_GL001643"/>
<keyword evidence="6 10" id="KW-0067">ATP-binding</keyword>
<evidence type="ECO:0000256" key="7">
    <source>
        <dbReference type="ARBA" id="ARBA00022917"/>
    </source>
</evidence>
<dbReference type="InterPro" id="IPR008909">
    <property type="entry name" value="DALR_anticod-bd"/>
</dbReference>
<accession>A0A0R1QBC0</accession>
<evidence type="ECO:0000256" key="4">
    <source>
        <dbReference type="ARBA" id="ARBA00022598"/>
    </source>
</evidence>
<dbReference type="InterPro" id="IPR006194">
    <property type="entry name" value="Gly-tRNA-synth_heterodimer"/>
</dbReference>
<evidence type="ECO:0000256" key="5">
    <source>
        <dbReference type="ARBA" id="ARBA00022741"/>
    </source>
</evidence>
<keyword evidence="3 10" id="KW-0963">Cytoplasm</keyword>
<dbReference type="EMBL" id="AZEG01000004">
    <property type="protein sequence ID" value="KRL38443.1"/>
    <property type="molecule type" value="Genomic_DNA"/>
</dbReference>
<dbReference type="GO" id="GO:0005829">
    <property type="term" value="C:cytosol"/>
    <property type="evidence" value="ECO:0007669"/>
    <property type="project" value="TreeGrafter"/>
</dbReference>
<dbReference type="Pfam" id="PF02092">
    <property type="entry name" value="tRNA_synt_2f"/>
    <property type="match status" value="1"/>
</dbReference>
<gene>
    <name evidence="10" type="primary">glyS</name>
    <name evidence="12" type="ORF">FD20_GL001643</name>
</gene>
<name>A0A0R1QBC0_9LACO</name>
<proteinExistence type="inferred from homology"/>
<dbReference type="Pfam" id="PF05746">
    <property type="entry name" value="DALR_1"/>
    <property type="match status" value="1"/>
</dbReference>
<dbReference type="GO" id="GO:0006426">
    <property type="term" value="P:glycyl-tRNA aminoacylation"/>
    <property type="evidence" value="ECO:0007669"/>
    <property type="project" value="UniProtKB-UniRule"/>
</dbReference>
<keyword evidence="4 10" id="KW-0436">Ligase</keyword>
<dbReference type="NCBIfam" id="TIGR00211">
    <property type="entry name" value="glyS"/>
    <property type="match status" value="1"/>
</dbReference>
<dbReference type="InterPro" id="IPR015944">
    <property type="entry name" value="Gly-tRNA-synth_bsu"/>
</dbReference>
<dbReference type="Proteomes" id="UP000051155">
    <property type="component" value="Unassembled WGS sequence"/>
</dbReference>
<comment type="caution">
    <text evidence="12">The sequence shown here is derived from an EMBL/GenBank/DDBJ whole genome shotgun (WGS) entry which is preliminary data.</text>
</comment>
<dbReference type="PATRIC" id="fig|1423812.3.peg.1753"/>
<dbReference type="RefSeq" id="WP_057736109.1">
    <property type="nucleotide sequence ID" value="NZ_AZEG01000004.1"/>
</dbReference>
<keyword evidence="13" id="KW-1185">Reference proteome</keyword>
<feature type="domain" description="DALR anticodon binding" evidence="11">
    <location>
        <begin position="591"/>
        <end position="681"/>
    </location>
</feature>
<dbReference type="SUPFAM" id="SSF109604">
    <property type="entry name" value="HD-domain/PDEase-like"/>
    <property type="match status" value="1"/>
</dbReference>
<evidence type="ECO:0000256" key="2">
    <source>
        <dbReference type="ARBA" id="ARBA00008226"/>
    </source>
</evidence>
<reference evidence="12 13" key="1">
    <citation type="journal article" date="2015" name="Genome Announc.">
        <title>Expanding the biotechnology potential of lactobacilli through comparative genomics of 213 strains and associated genera.</title>
        <authorList>
            <person name="Sun Z."/>
            <person name="Harris H.M."/>
            <person name="McCann A."/>
            <person name="Guo C."/>
            <person name="Argimon S."/>
            <person name="Zhang W."/>
            <person name="Yang X."/>
            <person name="Jeffery I.B."/>
            <person name="Cooney J.C."/>
            <person name="Kagawa T.F."/>
            <person name="Liu W."/>
            <person name="Song Y."/>
            <person name="Salvetti E."/>
            <person name="Wrobel A."/>
            <person name="Rasinkangas P."/>
            <person name="Parkhill J."/>
            <person name="Rea M.C."/>
            <person name="O'Sullivan O."/>
            <person name="Ritari J."/>
            <person name="Douillard F.P."/>
            <person name="Paul Ross R."/>
            <person name="Yang R."/>
            <person name="Briner A.E."/>
            <person name="Felis G.E."/>
            <person name="de Vos W.M."/>
            <person name="Barrangou R."/>
            <person name="Klaenhammer T.R."/>
            <person name="Caufield P.W."/>
            <person name="Cui Y."/>
            <person name="Zhang H."/>
            <person name="O'Toole P.W."/>
        </authorList>
    </citation>
    <scope>NUCLEOTIDE SEQUENCE [LARGE SCALE GENOMIC DNA]</scope>
    <source>
        <strain evidence="12 13">DSM 19971</strain>
    </source>
</reference>
<keyword evidence="5 10" id="KW-0547">Nucleotide-binding</keyword>
<dbReference type="GO" id="GO:0006420">
    <property type="term" value="P:arginyl-tRNA aminoacylation"/>
    <property type="evidence" value="ECO:0007669"/>
    <property type="project" value="InterPro"/>
</dbReference>
<evidence type="ECO:0000256" key="1">
    <source>
        <dbReference type="ARBA" id="ARBA00004496"/>
    </source>
</evidence>
<organism evidence="12 13">
    <name type="scientific">Liquorilactobacillus uvarum DSM 19971</name>
    <dbReference type="NCBI Taxonomy" id="1423812"/>
    <lineage>
        <taxon>Bacteria</taxon>
        <taxon>Bacillati</taxon>
        <taxon>Bacillota</taxon>
        <taxon>Bacilli</taxon>
        <taxon>Lactobacillales</taxon>
        <taxon>Lactobacillaceae</taxon>
        <taxon>Liquorilactobacillus</taxon>
    </lineage>
</organism>
<sequence>MSHTFLLEVGLEEIPAHVVTPSAQQLKERISSFLKEQRLFFDKIAVFSTPRRLAVKISGLADKQSDIEEEAKGPAKKIAVDKDGNWSKAAIGFSRGQGMTPDDIFFKELKGTEYAYVKKFIAGKTAAEIFIEIKETVTSMVFPTMMRWGNNDFKYVRPIRWLVALLDKQVIPFSILNVQTDRITQGHRFLGTDVVLESAEDYPQALVAQKVIADARERKQMIKDQIEQLAKQNNWKIIVDPELLEEVNNLVEFPTVFAGSFDEKYLDIPDEVLITSMKDHQRFFYVLDQSGNLLPNFVSVRNGNKEHLENVVAGNEKVLTARLEDAAFFYHEDQQKTIENYVDRLKKVMFHDKIGTIYEKMERVRLLCKLLVANLDKGNGLSDSEVEALDRAAQIYKFDLVTGMVGEFAELQGVMGEKYALLKGEQPAVATAIREHYLPNSSDGKLPESKVGAMLAIADKIDSIGAFFASGMIPTGSNDPYALRRQALGIVRITLARNWKLSVDSLQEMIRQNYQNVPSLYANIKPTKNSEEMSAFVVERIKKLLSENKFSFDIIETVSGVSANSFVEMKEAAMILKDHQKDGDFKGNIEALTRVLRLAEKAPKDKERKIDTSLFENIAEKELFAAVSKIENKINSYSLDELYNALCSLRPLIDNYFEKTMIMVDDEKIRANRLNQLLTLSKLTHKFGTLDKLNVK</sequence>
<evidence type="ECO:0000256" key="9">
    <source>
        <dbReference type="ARBA" id="ARBA00047937"/>
    </source>
</evidence>
<dbReference type="OrthoDB" id="9775440at2"/>
<evidence type="ECO:0000256" key="8">
    <source>
        <dbReference type="ARBA" id="ARBA00023146"/>
    </source>
</evidence>